<dbReference type="PRINTS" id="PR00035">
    <property type="entry name" value="HTHGNTR"/>
</dbReference>
<dbReference type="CDD" id="cd07377">
    <property type="entry name" value="WHTH_GntR"/>
    <property type="match status" value="1"/>
</dbReference>
<evidence type="ECO:0000313" key="5">
    <source>
        <dbReference type="EMBL" id="GIG75030.1"/>
    </source>
</evidence>
<dbReference type="EMBL" id="BONU01000025">
    <property type="protein sequence ID" value="GIG75030.1"/>
    <property type="molecule type" value="Genomic_DNA"/>
</dbReference>
<keyword evidence="2" id="KW-0238">DNA-binding</keyword>
<dbReference type="InterPro" id="IPR008920">
    <property type="entry name" value="TF_FadR/GntR_C"/>
</dbReference>
<dbReference type="SUPFAM" id="SSF48008">
    <property type="entry name" value="GntR ligand-binding domain-like"/>
    <property type="match status" value="1"/>
</dbReference>
<name>A0A8J3M1J8_9ACTN</name>
<dbReference type="SUPFAM" id="SSF46785">
    <property type="entry name" value="Winged helix' DNA-binding domain"/>
    <property type="match status" value="1"/>
</dbReference>
<feature type="domain" description="HTH gntR-type" evidence="4">
    <location>
        <begin position="8"/>
        <end position="78"/>
    </location>
</feature>
<dbReference type="InterPro" id="IPR036388">
    <property type="entry name" value="WH-like_DNA-bd_sf"/>
</dbReference>
<dbReference type="InterPro" id="IPR036390">
    <property type="entry name" value="WH_DNA-bd_sf"/>
</dbReference>
<accession>A0A8J3M1J8</accession>
<dbReference type="PROSITE" id="PS50949">
    <property type="entry name" value="HTH_GNTR"/>
    <property type="match status" value="1"/>
</dbReference>
<evidence type="ECO:0000256" key="1">
    <source>
        <dbReference type="ARBA" id="ARBA00023015"/>
    </source>
</evidence>
<comment type="caution">
    <text evidence="5">The sequence shown here is derived from an EMBL/GenBank/DDBJ whole genome shotgun (WGS) entry which is preliminary data.</text>
</comment>
<protein>
    <submittedName>
        <fullName evidence="5">GntR family transcriptional regulator</fullName>
    </submittedName>
</protein>
<dbReference type="Gene3D" id="1.20.120.530">
    <property type="entry name" value="GntR ligand-binding domain-like"/>
    <property type="match status" value="1"/>
</dbReference>
<organism evidence="5 6">
    <name type="scientific">Planosporangium flavigriseum</name>
    <dbReference type="NCBI Taxonomy" id="373681"/>
    <lineage>
        <taxon>Bacteria</taxon>
        <taxon>Bacillati</taxon>
        <taxon>Actinomycetota</taxon>
        <taxon>Actinomycetes</taxon>
        <taxon>Micromonosporales</taxon>
        <taxon>Micromonosporaceae</taxon>
        <taxon>Planosporangium</taxon>
    </lineage>
</organism>
<dbReference type="Pfam" id="PF07729">
    <property type="entry name" value="FCD"/>
    <property type="match status" value="1"/>
</dbReference>
<keyword evidence="6" id="KW-1185">Reference proteome</keyword>
<sequence>MSRVVASITLTQGVAEHLRSLIHRGEVGPGDRLPPERVLAEQLGVARMSLRDAIKILQDDGYVEARRGAGGGTFVTELQRPVETWRARMREQVGEFDDIIDYRIALEAHTARLAAARRTQSDLAALRAAIKSLGRGRGVAAFRQADSRFHDALARSAGNARLQTAIHSARGELFTPHDFLMHEGPVEQSRQDHQAIYVAIREGDPDAAESLMRTHIERTRLQLREIVFGRDDSA</sequence>
<dbReference type="PANTHER" id="PTHR43537">
    <property type="entry name" value="TRANSCRIPTIONAL REGULATOR, GNTR FAMILY"/>
    <property type="match status" value="1"/>
</dbReference>
<dbReference type="SMART" id="SM00345">
    <property type="entry name" value="HTH_GNTR"/>
    <property type="match status" value="1"/>
</dbReference>
<dbReference type="InterPro" id="IPR000524">
    <property type="entry name" value="Tscrpt_reg_HTH_GntR"/>
</dbReference>
<dbReference type="GO" id="GO:0003677">
    <property type="term" value="F:DNA binding"/>
    <property type="evidence" value="ECO:0007669"/>
    <property type="project" value="UniProtKB-KW"/>
</dbReference>
<dbReference type="InterPro" id="IPR011711">
    <property type="entry name" value="GntR_C"/>
</dbReference>
<dbReference type="Pfam" id="PF00392">
    <property type="entry name" value="GntR"/>
    <property type="match status" value="1"/>
</dbReference>
<reference evidence="5" key="1">
    <citation type="submission" date="2021-01" db="EMBL/GenBank/DDBJ databases">
        <title>Whole genome shotgun sequence of Planosporangium flavigriseum NBRC 105377.</title>
        <authorList>
            <person name="Komaki H."/>
            <person name="Tamura T."/>
        </authorList>
    </citation>
    <scope>NUCLEOTIDE SEQUENCE</scope>
    <source>
        <strain evidence="5">NBRC 105377</strain>
    </source>
</reference>
<evidence type="ECO:0000256" key="2">
    <source>
        <dbReference type="ARBA" id="ARBA00023125"/>
    </source>
</evidence>
<evidence type="ECO:0000256" key="3">
    <source>
        <dbReference type="ARBA" id="ARBA00023163"/>
    </source>
</evidence>
<dbReference type="GO" id="GO:0003700">
    <property type="term" value="F:DNA-binding transcription factor activity"/>
    <property type="evidence" value="ECO:0007669"/>
    <property type="project" value="InterPro"/>
</dbReference>
<keyword evidence="3" id="KW-0804">Transcription</keyword>
<gene>
    <name evidence="5" type="ORF">Pfl04_34340</name>
</gene>
<dbReference type="PANTHER" id="PTHR43537:SF24">
    <property type="entry name" value="GLUCONATE OPERON TRANSCRIPTIONAL REPRESSOR"/>
    <property type="match status" value="1"/>
</dbReference>
<evidence type="ECO:0000313" key="6">
    <source>
        <dbReference type="Proteomes" id="UP000653674"/>
    </source>
</evidence>
<keyword evidence="1" id="KW-0805">Transcription regulation</keyword>
<proteinExistence type="predicted"/>
<dbReference type="AlphaFoldDB" id="A0A8J3M1J8"/>
<dbReference type="Proteomes" id="UP000653674">
    <property type="component" value="Unassembled WGS sequence"/>
</dbReference>
<dbReference type="RefSeq" id="WP_168077157.1">
    <property type="nucleotide sequence ID" value="NZ_BAAAQJ010000007.1"/>
</dbReference>
<dbReference type="SMART" id="SM00895">
    <property type="entry name" value="FCD"/>
    <property type="match status" value="1"/>
</dbReference>
<dbReference type="Gene3D" id="1.10.10.10">
    <property type="entry name" value="Winged helix-like DNA-binding domain superfamily/Winged helix DNA-binding domain"/>
    <property type="match status" value="1"/>
</dbReference>
<evidence type="ECO:0000259" key="4">
    <source>
        <dbReference type="PROSITE" id="PS50949"/>
    </source>
</evidence>